<accession>A0A371HJS7</accession>
<proteinExistence type="inferred from homology"/>
<protein>
    <submittedName>
        <fullName evidence="5">Acyl-activating enzyme 21</fullName>
    </submittedName>
</protein>
<dbReference type="Proteomes" id="UP000257109">
    <property type="component" value="Unassembled WGS sequence"/>
</dbReference>
<dbReference type="Gene3D" id="3.40.50.980">
    <property type="match status" value="1"/>
</dbReference>
<keyword evidence="3" id="KW-0547">Nucleotide-binding</keyword>
<comment type="caution">
    <text evidence="5">The sequence shown here is derived from an EMBL/GenBank/DDBJ whole genome shotgun (WGS) entry which is preliminary data.</text>
</comment>
<evidence type="ECO:0000256" key="3">
    <source>
        <dbReference type="ARBA" id="ARBA00022741"/>
    </source>
</evidence>
<name>A0A371HJS7_MUCPR</name>
<reference evidence="5" key="1">
    <citation type="submission" date="2018-05" db="EMBL/GenBank/DDBJ databases">
        <title>Draft genome of Mucuna pruriens seed.</title>
        <authorList>
            <person name="Nnadi N.E."/>
            <person name="Vos R."/>
            <person name="Hasami M.H."/>
            <person name="Devisetty U.K."/>
            <person name="Aguiy J.C."/>
        </authorList>
    </citation>
    <scope>NUCLEOTIDE SEQUENCE [LARGE SCALE GENOMIC DNA]</scope>
    <source>
        <strain evidence="5">JCA_2017</strain>
    </source>
</reference>
<dbReference type="GO" id="GO:0016874">
    <property type="term" value="F:ligase activity"/>
    <property type="evidence" value="ECO:0007669"/>
    <property type="project" value="UniProtKB-KW"/>
</dbReference>
<evidence type="ECO:0000256" key="1">
    <source>
        <dbReference type="ARBA" id="ARBA00006432"/>
    </source>
</evidence>
<dbReference type="OrthoDB" id="1434011at2759"/>
<dbReference type="GO" id="GO:0005524">
    <property type="term" value="F:ATP binding"/>
    <property type="evidence" value="ECO:0007669"/>
    <property type="project" value="UniProtKB-KW"/>
</dbReference>
<comment type="similarity">
    <text evidence="1">Belongs to the ATP-dependent AMP-binding enzyme family.</text>
</comment>
<evidence type="ECO:0000256" key="2">
    <source>
        <dbReference type="ARBA" id="ARBA00022598"/>
    </source>
</evidence>
<evidence type="ECO:0000313" key="5">
    <source>
        <dbReference type="EMBL" id="RDY03039.1"/>
    </source>
</evidence>
<keyword evidence="4" id="KW-0067">ATP-binding</keyword>
<sequence>MSKDLVEYRRDSALLSPINFLERAATAYGDNISIIYNDHVRFSWTQTYERCVKLASALVHLGISHNDILYIYSIRASGI</sequence>
<evidence type="ECO:0000313" key="6">
    <source>
        <dbReference type="Proteomes" id="UP000257109"/>
    </source>
</evidence>
<dbReference type="AlphaFoldDB" id="A0A371HJS7"/>
<keyword evidence="6" id="KW-1185">Reference proteome</keyword>
<dbReference type="EMBL" id="QJKJ01002399">
    <property type="protein sequence ID" value="RDY03039.1"/>
    <property type="molecule type" value="Genomic_DNA"/>
</dbReference>
<dbReference type="STRING" id="157652.A0A371HJS7"/>
<dbReference type="PANTHER" id="PTHR43859:SF11">
    <property type="entry name" value="4-COUMARATE--COA LIGASE"/>
    <property type="match status" value="1"/>
</dbReference>
<dbReference type="PANTHER" id="PTHR43859">
    <property type="entry name" value="ACYL-ACTIVATING ENZYME"/>
    <property type="match status" value="1"/>
</dbReference>
<keyword evidence="2" id="KW-0436">Ligase</keyword>
<dbReference type="SUPFAM" id="SSF56801">
    <property type="entry name" value="Acetyl-CoA synthetase-like"/>
    <property type="match status" value="1"/>
</dbReference>
<gene>
    <name evidence="5" type="primary">AEE21</name>
    <name evidence="5" type="ORF">CR513_13423</name>
</gene>
<evidence type="ECO:0000256" key="4">
    <source>
        <dbReference type="ARBA" id="ARBA00022840"/>
    </source>
</evidence>
<feature type="non-terminal residue" evidence="5">
    <location>
        <position position="1"/>
    </location>
</feature>
<organism evidence="5 6">
    <name type="scientific">Mucuna pruriens</name>
    <name type="common">Velvet bean</name>
    <name type="synonym">Dolichos pruriens</name>
    <dbReference type="NCBI Taxonomy" id="157652"/>
    <lineage>
        <taxon>Eukaryota</taxon>
        <taxon>Viridiplantae</taxon>
        <taxon>Streptophyta</taxon>
        <taxon>Embryophyta</taxon>
        <taxon>Tracheophyta</taxon>
        <taxon>Spermatophyta</taxon>
        <taxon>Magnoliopsida</taxon>
        <taxon>eudicotyledons</taxon>
        <taxon>Gunneridae</taxon>
        <taxon>Pentapetalae</taxon>
        <taxon>rosids</taxon>
        <taxon>fabids</taxon>
        <taxon>Fabales</taxon>
        <taxon>Fabaceae</taxon>
        <taxon>Papilionoideae</taxon>
        <taxon>50 kb inversion clade</taxon>
        <taxon>NPAAA clade</taxon>
        <taxon>indigoferoid/millettioid clade</taxon>
        <taxon>Phaseoleae</taxon>
        <taxon>Mucuna</taxon>
    </lineage>
</organism>